<keyword evidence="1" id="KW-1133">Transmembrane helix</keyword>
<keyword evidence="3" id="KW-1185">Reference proteome</keyword>
<comment type="caution">
    <text evidence="2">The sequence shown here is derived from an EMBL/GenBank/DDBJ whole genome shotgun (WGS) entry which is preliminary data.</text>
</comment>
<reference evidence="3" key="1">
    <citation type="journal article" date="2017" name="Environ. Microbiol. Rep.">
        <title>Genetic Diversity of Marine Anaerobic Ammonium-Oxidizing Bacteria as Revealed by Genomic and Proteomic Analyses of 'Candidatus Scalindua japonica'.</title>
        <authorList>
            <person name="Oshiki M."/>
            <person name="Mizuto K."/>
            <person name="Kimura Z."/>
            <person name="Kindaichi T."/>
            <person name="Satoh H."/>
            <person name="Okabe S."/>
        </authorList>
    </citation>
    <scope>NUCLEOTIDE SEQUENCE [LARGE SCALE GENOMIC DNA]</scope>
    <source>
        <strain evidence="3">husup-a2</strain>
    </source>
</reference>
<dbReference type="Proteomes" id="UP000218542">
    <property type="component" value="Unassembled WGS sequence"/>
</dbReference>
<evidence type="ECO:0000256" key="1">
    <source>
        <dbReference type="SAM" id="Phobius"/>
    </source>
</evidence>
<dbReference type="RefSeq" id="WP_133111614.1">
    <property type="nucleotide sequence ID" value="NZ_BAOS01000003.1"/>
</dbReference>
<accession>A0A286TUB3</accession>
<dbReference type="EMBL" id="BAOS01000003">
    <property type="protein sequence ID" value="GAX59477.1"/>
    <property type="molecule type" value="Genomic_DNA"/>
</dbReference>
<evidence type="ECO:0000313" key="3">
    <source>
        <dbReference type="Proteomes" id="UP000218542"/>
    </source>
</evidence>
<sequence>MLQKKFKFKKLIKRNKPKTHASIDNVHGTRCILHVVNLTLFGVVIMLTIASVLIYCLMPVMDVSDLSTMVEVRKKEVVTATVPSDPESVDVGSKKEDVIENEAFNIITERNVFSHNRKEWVVKAVIPKRSEIKKKNLAKKEIAKKAMAKKKAMAGKPKKIVLHGIVIVGDIKKALINNPLKGVSKKKTMYVEEGEDLEGYKVTSIEKDRIRLDWHGEEIVVLLYSGLTDPEKAGSARKRKTGGVTKLDYKYNVVDGARTGKRVDGESRVVNKTAFADILEGLPINLMPVDTERSEKR</sequence>
<dbReference type="AlphaFoldDB" id="A0A286TUB3"/>
<feature type="transmembrane region" description="Helical" evidence="1">
    <location>
        <begin position="38"/>
        <end position="61"/>
    </location>
</feature>
<proteinExistence type="predicted"/>
<organism evidence="2 3">
    <name type="scientific">Candidatus Scalindua japonica</name>
    <dbReference type="NCBI Taxonomy" id="1284222"/>
    <lineage>
        <taxon>Bacteria</taxon>
        <taxon>Pseudomonadati</taxon>
        <taxon>Planctomycetota</taxon>
        <taxon>Candidatus Brocadiia</taxon>
        <taxon>Candidatus Brocadiales</taxon>
        <taxon>Candidatus Scalinduaceae</taxon>
        <taxon>Candidatus Scalindua</taxon>
    </lineage>
</organism>
<keyword evidence="1" id="KW-0812">Transmembrane</keyword>
<keyword evidence="1" id="KW-0472">Membrane</keyword>
<evidence type="ECO:0000313" key="2">
    <source>
        <dbReference type="EMBL" id="GAX59477.1"/>
    </source>
</evidence>
<name>A0A286TUB3_9BACT</name>
<dbReference type="OrthoDB" id="277555at2"/>
<gene>
    <name evidence="2" type="ORF">SCALIN_C03_0134</name>
</gene>
<protein>
    <submittedName>
        <fullName evidence="2">Permeases of the major facilitator superfamily</fullName>
    </submittedName>
</protein>